<protein>
    <submittedName>
        <fullName evidence="2">Uncharacterized protein</fullName>
    </submittedName>
</protein>
<keyword evidence="3" id="KW-1185">Reference proteome</keyword>
<name>A0AA35YMM7_LACSI</name>
<dbReference type="AlphaFoldDB" id="A0AA35YMM7"/>
<accession>A0AA35YMM7</accession>
<gene>
    <name evidence="2" type="ORF">LSALG_LOCUS16664</name>
</gene>
<dbReference type="EMBL" id="OX465079">
    <property type="protein sequence ID" value="CAI9276694.1"/>
    <property type="molecule type" value="Genomic_DNA"/>
</dbReference>
<dbReference type="Proteomes" id="UP001177003">
    <property type="component" value="Chromosome 3"/>
</dbReference>
<proteinExistence type="predicted"/>
<evidence type="ECO:0000313" key="2">
    <source>
        <dbReference type="EMBL" id="CAI9276694.1"/>
    </source>
</evidence>
<feature type="region of interest" description="Disordered" evidence="1">
    <location>
        <begin position="1"/>
        <end position="21"/>
    </location>
</feature>
<feature type="compositionally biased region" description="Acidic residues" evidence="1">
    <location>
        <begin position="8"/>
        <end position="19"/>
    </location>
</feature>
<evidence type="ECO:0000313" key="3">
    <source>
        <dbReference type="Proteomes" id="UP001177003"/>
    </source>
</evidence>
<organism evidence="2 3">
    <name type="scientific">Lactuca saligna</name>
    <name type="common">Willowleaf lettuce</name>
    <dbReference type="NCBI Taxonomy" id="75948"/>
    <lineage>
        <taxon>Eukaryota</taxon>
        <taxon>Viridiplantae</taxon>
        <taxon>Streptophyta</taxon>
        <taxon>Embryophyta</taxon>
        <taxon>Tracheophyta</taxon>
        <taxon>Spermatophyta</taxon>
        <taxon>Magnoliopsida</taxon>
        <taxon>eudicotyledons</taxon>
        <taxon>Gunneridae</taxon>
        <taxon>Pentapetalae</taxon>
        <taxon>asterids</taxon>
        <taxon>campanulids</taxon>
        <taxon>Asterales</taxon>
        <taxon>Asteraceae</taxon>
        <taxon>Cichorioideae</taxon>
        <taxon>Cichorieae</taxon>
        <taxon>Lactucinae</taxon>
        <taxon>Lactuca</taxon>
    </lineage>
</organism>
<evidence type="ECO:0000256" key="1">
    <source>
        <dbReference type="SAM" id="MobiDB-lite"/>
    </source>
</evidence>
<sequence length="127" mass="14822">MVGSLDSKDDDENDNEDEDERLKNSMWLETFLLTGSEHGIFYLDSHNQASFQHTDDLPSAPTEHLFHLRFEGLGHCELKIRYRVMISLVLSRTLDELKTNQFRWDKPKILKKADKFYNGSSDDSKEV</sequence>
<reference evidence="2" key="1">
    <citation type="submission" date="2023-04" db="EMBL/GenBank/DDBJ databases">
        <authorList>
            <person name="Vijverberg K."/>
            <person name="Xiong W."/>
            <person name="Schranz E."/>
        </authorList>
    </citation>
    <scope>NUCLEOTIDE SEQUENCE</scope>
</reference>